<evidence type="ECO:0008006" key="3">
    <source>
        <dbReference type="Google" id="ProtNLM"/>
    </source>
</evidence>
<dbReference type="Proteomes" id="UP000280296">
    <property type="component" value="Unassembled WGS sequence"/>
</dbReference>
<protein>
    <recommendedName>
        <fullName evidence="3">Carboxypeptidase regulatory-like domain-containing protein</fullName>
    </recommendedName>
</protein>
<comment type="caution">
    <text evidence="1">The sequence shown here is derived from an EMBL/GenBank/DDBJ whole genome shotgun (WGS) entry which is preliminary data.</text>
</comment>
<name>A0A432MMX3_9BACT</name>
<keyword evidence="2" id="KW-1185">Reference proteome</keyword>
<dbReference type="RefSeq" id="WP_126724526.1">
    <property type="nucleotide sequence ID" value="NZ_RYZH01000009.1"/>
</dbReference>
<evidence type="ECO:0000313" key="1">
    <source>
        <dbReference type="EMBL" id="RUL88599.1"/>
    </source>
</evidence>
<gene>
    <name evidence="1" type="ORF">TsocGM_06665</name>
</gene>
<reference evidence="1 2" key="2">
    <citation type="submission" date="2019-01" db="EMBL/GenBank/DDBJ databases">
        <title>Tautonia sociabilis, a novel thermotolerant planctomycete of Isosphaeraceae family, isolated from a 4000 m deep subterranean habitat.</title>
        <authorList>
            <person name="Kovaleva O.L."/>
            <person name="Elcheninov A.G."/>
            <person name="Van Heerden E."/>
            <person name="Toshchakov S.V."/>
            <person name="Novikov A."/>
            <person name="Bonch-Osmolovskaya E.A."/>
            <person name="Kublanov I.V."/>
        </authorList>
    </citation>
    <scope>NUCLEOTIDE SEQUENCE [LARGE SCALE GENOMIC DNA]</scope>
    <source>
        <strain evidence="1 2">GM2012</strain>
    </source>
</reference>
<dbReference type="OrthoDB" id="291487at2"/>
<accession>A0A432MMX3</accession>
<evidence type="ECO:0000313" key="2">
    <source>
        <dbReference type="Proteomes" id="UP000280296"/>
    </source>
</evidence>
<organism evidence="1 2">
    <name type="scientific">Tautonia sociabilis</name>
    <dbReference type="NCBI Taxonomy" id="2080755"/>
    <lineage>
        <taxon>Bacteria</taxon>
        <taxon>Pseudomonadati</taxon>
        <taxon>Planctomycetota</taxon>
        <taxon>Planctomycetia</taxon>
        <taxon>Isosphaerales</taxon>
        <taxon>Isosphaeraceae</taxon>
        <taxon>Tautonia</taxon>
    </lineage>
</organism>
<proteinExistence type="predicted"/>
<reference evidence="1 2" key="1">
    <citation type="submission" date="2018-12" db="EMBL/GenBank/DDBJ databases">
        <authorList>
            <person name="Toschakov S.V."/>
        </authorList>
    </citation>
    <scope>NUCLEOTIDE SEQUENCE [LARGE SCALE GENOMIC DNA]</scope>
    <source>
        <strain evidence="1 2">GM2012</strain>
    </source>
</reference>
<sequence>MPRKRPHILLATLAIAAPLLGCGGGDELDRQPISGSVTLDGQPLESGLITFDPASNQSITSVATEITQGEFSFNRTNGPVPGEYRVVINSAGSTGVEPGAGEAPGDTFIPPAEELVPKKYNAETTLRATVEAGDNPPIVFELTSG</sequence>
<dbReference type="AlphaFoldDB" id="A0A432MMX3"/>
<dbReference type="EMBL" id="RYZH01000009">
    <property type="protein sequence ID" value="RUL88599.1"/>
    <property type="molecule type" value="Genomic_DNA"/>
</dbReference>